<protein>
    <recommendedName>
        <fullName evidence="1">aminodeoxychorismate synthase</fullName>
        <ecNumber evidence="1">2.6.1.85</ecNumber>
    </recommendedName>
</protein>
<dbReference type="NCBIfam" id="TIGR00553">
    <property type="entry name" value="pabB"/>
    <property type="match status" value="1"/>
</dbReference>
<evidence type="ECO:0000256" key="3">
    <source>
        <dbReference type="SAM" id="MobiDB-lite"/>
    </source>
</evidence>
<dbReference type="GO" id="GO:0046820">
    <property type="term" value="F:4-amino-4-deoxychorismate synthase activity"/>
    <property type="evidence" value="ECO:0007669"/>
    <property type="project" value="UniProtKB-EC"/>
</dbReference>
<sequence length="482" mass="53274">MCDATEKGENLTRGPMHVREIAWLEPHIAAARLRPLGELAFLDSAMRHSTLGRYSYVTVAPFGRLVVEHGKSYWNGEHTGKDPLYELAQLMRRFSHQSHNGLPPFQTGSIGFFSYEMGQLIERVPRPAAAGVGPVPEIMLGFYDVVVAFDQIENRAWIISSGYPEKDLSSRLARARERAALIEARLALDVSRARGPAPPIPRSRWSSNFEQNSYETAVARVIHYILEGDIFQANVAQRLISDLPFGYDPWAFYLKLRHRNAATFCAYLEHGDFALASSSPERFLKVENREVETRPIKGTAPRANDPEQDSRSAKALLASEKDRAENIMIVDLLRNDLSRVCRPHSVKTPSLVSLESYAGVHHLVSSVTGTLMRGNTALDVLLAAFPGGSVTGAPKLRAMEIISEVEQETRGAYCGAIGCLGFNDFMDTNIAIRTVTFLNGRASFHAGGGITALSNPAAEYQETLDKAERILQAFEELDSSDP</sequence>
<organism evidence="6 7">
    <name type="scientific">Bradyrhizobium yuanmingense</name>
    <dbReference type="NCBI Taxonomy" id="108015"/>
    <lineage>
        <taxon>Bacteria</taxon>
        <taxon>Pseudomonadati</taxon>
        <taxon>Pseudomonadota</taxon>
        <taxon>Alphaproteobacteria</taxon>
        <taxon>Hyphomicrobiales</taxon>
        <taxon>Nitrobacteraceae</taxon>
        <taxon>Bradyrhizobium</taxon>
    </lineage>
</organism>
<dbReference type="GO" id="GO:0009396">
    <property type="term" value="P:folic acid-containing compound biosynthetic process"/>
    <property type="evidence" value="ECO:0007669"/>
    <property type="project" value="InterPro"/>
</dbReference>
<feature type="domain" description="Anthranilate synthase component I N-terminal" evidence="5">
    <location>
        <begin position="23"/>
        <end position="157"/>
    </location>
</feature>
<dbReference type="Gene3D" id="3.60.120.10">
    <property type="entry name" value="Anthranilate synthase"/>
    <property type="match status" value="1"/>
</dbReference>
<feature type="region of interest" description="Disordered" evidence="3">
    <location>
        <begin position="294"/>
        <end position="314"/>
    </location>
</feature>
<dbReference type="InterPro" id="IPR005802">
    <property type="entry name" value="ADC_synth_comp_1"/>
</dbReference>
<evidence type="ECO:0000313" key="6">
    <source>
        <dbReference type="EMBL" id="SCB53434.1"/>
    </source>
</evidence>
<dbReference type="AlphaFoldDB" id="A0A1C3XN28"/>
<reference evidence="6 7" key="1">
    <citation type="submission" date="2016-08" db="EMBL/GenBank/DDBJ databases">
        <authorList>
            <person name="Seilhamer J.J."/>
        </authorList>
    </citation>
    <scope>NUCLEOTIDE SEQUENCE [LARGE SCALE GENOMIC DNA]</scope>
    <source>
        <strain evidence="6 7">CCBAU 10071</strain>
    </source>
</reference>
<evidence type="ECO:0000259" key="5">
    <source>
        <dbReference type="Pfam" id="PF04715"/>
    </source>
</evidence>
<name>A0A1C3XN28_9BRAD</name>
<dbReference type="EMBL" id="FMAE01000064">
    <property type="protein sequence ID" value="SCB53434.1"/>
    <property type="molecule type" value="Genomic_DNA"/>
</dbReference>
<evidence type="ECO:0000259" key="4">
    <source>
        <dbReference type="Pfam" id="PF00425"/>
    </source>
</evidence>
<keyword evidence="2" id="KW-0808">Transferase</keyword>
<proteinExistence type="predicted"/>
<dbReference type="Pfam" id="PF00425">
    <property type="entry name" value="Chorismate_bind"/>
    <property type="match status" value="1"/>
</dbReference>
<accession>A0A1C3XN28</accession>
<dbReference type="InterPro" id="IPR019999">
    <property type="entry name" value="Anth_synth_I-like"/>
</dbReference>
<dbReference type="GO" id="GO:0000162">
    <property type="term" value="P:L-tryptophan biosynthetic process"/>
    <property type="evidence" value="ECO:0007669"/>
    <property type="project" value="TreeGrafter"/>
</dbReference>
<dbReference type="InterPro" id="IPR015890">
    <property type="entry name" value="Chorismate_C"/>
</dbReference>
<dbReference type="InterPro" id="IPR005801">
    <property type="entry name" value="ADC_synthase"/>
</dbReference>
<dbReference type="PANTHER" id="PTHR11236">
    <property type="entry name" value="AMINOBENZOATE/ANTHRANILATE SYNTHASE"/>
    <property type="match status" value="1"/>
</dbReference>
<dbReference type="RefSeq" id="WP_225138636.1">
    <property type="nucleotide sequence ID" value="NZ_FMAE01000064.1"/>
</dbReference>
<gene>
    <name evidence="6" type="ORF">GA0061099_10643</name>
</gene>
<dbReference type="Pfam" id="PF04715">
    <property type="entry name" value="Anth_synt_I_N"/>
    <property type="match status" value="1"/>
</dbReference>
<evidence type="ECO:0000256" key="1">
    <source>
        <dbReference type="ARBA" id="ARBA00013139"/>
    </source>
</evidence>
<dbReference type="PANTHER" id="PTHR11236:SF50">
    <property type="entry name" value="AMINODEOXYCHORISMATE SYNTHASE COMPONENT 1"/>
    <property type="match status" value="1"/>
</dbReference>
<dbReference type="PRINTS" id="PR00095">
    <property type="entry name" value="ANTSNTHASEI"/>
</dbReference>
<dbReference type="Proteomes" id="UP000183174">
    <property type="component" value="Unassembled WGS sequence"/>
</dbReference>
<dbReference type="InterPro" id="IPR006805">
    <property type="entry name" value="Anth_synth_I_N"/>
</dbReference>
<evidence type="ECO:0000313" key="7">
    <source>
        <dbReference type="Proteomes" id="UP000183174"/>
    </source>
</evidence>
<feature type="domain" description="Chorismate-utilising enzyme C-terminal" evidence="4">
    <location>
        <begin position="211"/>
        <end position="466"/>
    </location>
</feature>
<evidence type="ECO:0000256" key="2">
    <source>
        <dbReference type="ARBA" id="ARBA00022679"/>
    </source>
</evidence>
<dbReference type="EC" id="2.6.1.85" evidence="1"/>
<dbReference type="SUPFAM" id="SSF56322">
    <property type="entry name" value="ADC synthase"/>
    <property type="match status" value="1"/>
</dbReference>